<dbReference type="InterPro" id="IPR000845">
    <property type="entry name" value="Nucleoside_phosphorylase_d"/>
</dbReference>
<keyword evidence="6" id="KW-1185">Reference proteome</keyword>
<dbReference type="PANTHER" id="PTHR43691">
    <property type="entry name" value="URIDINE PHOSPHORYLASE"/>
    <property type="match status" value="1"/>
</dbReference>
<evidence type="ECO:0000313" key="5">
    <source>
        <dbReference type="EMBL" id="MBM6820191.1"/>
    </source>
</evidence>
<accession>A0ABS2FIR2</accession>
<evidence type="ECO:0000256" key="3">
    <source>
        <dbReference type="ARBA" id="ARBA00048447"/>
    </source>
</evidence>
<evidence type="ECO:0000256" key="1">
    <source>
        <dbReference type="ARBA" id="ARBA00011888"/>
    </source>
</evidence>
<comment type="caution">
    <text evidence="5">The sequence shown here is derived from an EMBL/GenBank/DDBJ whole genome shotgun (WGS) entry which is preliminary data.</text>
</comment>
<dbReference type="SUPFAM" id="SSF53167">
    <property type="entry name" value="Purine and uridine phosphorylases"/>
    <property type="match status" value="1"/>
</dbReference>
<reference evidence="5 6" key="1">
    <citation type="journal article" date="2021" name="Sci. Rep.">
        <title>The distribution of antibiotic resistance genes in chicken gut microbiota commensals.</title>
        <authorList>
            <person name="Juricova H."/>
            <person name="Matiasovicova J."/>
            <person name="Kubasova T."/>
            <person name="Cejkova D."/>
            <person name="Rychlik I."/>
        </authorList>
    </citation>
    <scope>NUCLEOTIDE SEQUENCE [LARGE SCALE GENOMIC DNA]</scope>
    <source>
        <strain evidence="5 6">An435</strain>
    </source>
</reference>
<name>A0ABS2FIR2_9CLOT</name>
<dbReference type="PANTHER" id="PTHR43691:SF11">
    <property type="entry name" value="FI09636P-RELATED"/>
    <property type="match status" value="1"/>
</dbReference>
<evidence type="ECO:0000259" key="4">
    <source>
        <dbReference type="Pfam" id="PF01048"/>
    </source>
</evidence>
<gene>
    <name evidence="5" type="ORF">H6A19_12740</name>
</gene>
<dbReference type="EMBL" id="JACJLL010000092">
    <property type="protein sequence ID" value="MBM6820191.1"/>
    <property type="molecule type" value="Genomic_DNA"/>
</dbReference>
<sequence>MTIIKNEIPILEYDDNELSVIMPNHEKLELKLPKKAVFAFLGKHIDEYANKHNCKVVAEFESATKSYPIYITNYKGYEICLCQAPVGSAAATQILDWLISYGVKEVISAGSCGALIDIPENTFLVPTKALRDEGTSYHYLKPSRFIELNPIGLKAIEFALNENNYSYIECITWSTDGFFRETKDKVDYRRSEGCSVVEMECSALAACSSFRNIIFGQILFTADTLADIENYDERGWGGDSFEIALSLCLDSVISIK</sequence>
<dbReference type="Proteomes" id="UP000767334">
    <property type="component" value="Unassembled WGS sequence"/>
</dbReference>
<protein>
    <recommendedName>
        <fullName evidence="2">Uridine phosphorylase</fullName>
        <ecNumber evidence="1">2.4.2.3</ecNumber>
    </recommendedName>
</protein>
<dbReference type="RefSeq" id="WP_148322362.1">
    <property type="nucleotide sequence ID" value="NZ_JACJLL010000092.1"/>
</dbReference>
<feature type="domain" description="Nucleoside phosphorylase" evidence="4">
    <location>
        <begin position="36"/>
        <end position="229"/>
    </location>
</feature>
<organism evidence="5 6">
    <name type="scientific">Clostridium saudiense</name>
    <dbReference type="NCBI Taxonomy" id="1414720"/>
    <lineage>
        <taxon>Bacteria</taxon>
        <taxon>Bacillati</taxon>
        <taxon>Bacillota</taxon>
        <taxon>Clostridia</taxon>
        <taxon>Eubacteriales</taxon>
        <taxon>Clostridiaceae</taxon>
        <taxon>Clostridium</taxon>
    </lineage>
</organism>
<dbReference type="EC" id="2.4.2.3" evidence="1"/>
<dbReference type="CDD" id="cd09007">
    <property type="entry name" value="NP-I_spr0068"/>
    <property type="match status" value="1"/>
</dbReference>
<dbReference type="Pfam" id="PF01048">
    <property type="entry name" value="PNP_UDP_1"/>
    <property type="match status" value="1"/>
</dbReference>
<evidence type="ECO:0000313" key="6">
    <source>
        <dbReference type="Proteomes" id="UP000767334"/>
    </source>
</evidence>
<proteinExistence type="predicted"/>
<dbReference type="InterPro" id="IPR035994">
    <property type="entry name" value="Nucleoside_phosphorylase_sf"/>
</dbReference>
<evidence type="ECO:0000256" key="2">
    <source>
        <dbReference type="ARBA" id="ARBA00021980"/>
    </source>
</evidence>
<dbReference type="Gene3D" id="3.40.50.1580">
    <property type="entry name" value="Nucleoside phosphorylase domain"/>
    <property type="match status" value="1"/>
</dbReference>
<comment type="catalytic activity">
    <reaction evidence="3">
        <text>uridine + phosphate = alpha-D-ribose 1-phosphate + uracil</text>
        <dbReference type="Rhea" id="RHEA:24388"/>
        <dbReference type="ChEBI" id="CHEBI:16704"/>
        <dbReference type="ChEBI" id="CHEBI:17568"/>
        <dbReference type="ChEBI" id="CHEBI:43474"/>
        <dbReference type="ChEBI" id="CHEBI:57720"/>
        <dbReference type="EC" id="2.4.2.3"/>
    </reaction>
</comment>